<evidence type="ECO:0000256" key="10">
    <source>
        <dbReference type="ARBA" id="ARBA00047518"/>
    </source>
</evidence>
<feature type="binding site" evidence="12">
    <location>
        <position position="158"/>
    </location>
    <ligand>
        <name>ATP</name>
        <dbReference type="ChEBI" id="CHEBI:30616"/>
    </ligand>
</feature>
<keyword evidence="7 12" id="KW-0067">ATP-binding</keyword>
<dbReference type="Gene3D" id="3.30.460.10">
    <property type="entry name" value="Beta Polymerase, domain 2"/>
    <property type="match status" value="1"/>
</dbReference>
<feature type="domain" description="tRNA nucleotidyltransferase substrate binding" evidence="15">
    <location>
        <begin position="172"/>
        <end position="292"/>
    </location>
</feature>
<dbReference type="CDD" id="cd05400">
    <property type="entry name" value="NT_2-5OAS_ClassI-CCAase"/>
    <property type="match status" value="1"/>
</dbReference>
<evidence type="ECO:0000256" key="2">
    <source>
        <dbReference type="ARBA" id="ARBA00022694"/>
    </source>
</evidence>
<evidence type="ECO:0000256" key="5">
    <source>
        <dbReference type="ARBA" id="ARBA00022741"/>
    </source>
</evidence>
<feature type="binding site" evidence="12">
    <location>
        <position position="68"/>
    </location>
    <ligand>
        <name>CTP</name>
        <dbReference type="ChEBI" id="CHEBI:37563"/>
    </ligand>
</feature>
<evidence type="ECO:0000256" key="4">
    <source>
        <dbReference type="ARBA" id="ARBA00022723"/>
    </source>
</evidence>
<evidence type="ECO:0000256" key="1">
    <source>
        <dbReference type="ARBA" id="ARBA00022679"/>
    </source>
</evidence>
<dbReference type="PIRSF" id="PIRSF005335">
    <property type="entry name" value="CCA_arch"/>
    <property type="match status" value="1"/>
</dbReference>
<evidence type="ECO:0000256" key="8">
    <source>
        <dbReference type="ARBA" id="ARBA00022842"/>
    </source>
</evidence>
<keyword evidence="4 12" id="KW-0479">Metal-binding</keyword>
<dbReference type="Gene3D" id="3.30.70.590">
    <property type="entry name" value="Poly(A) polymerase predicted RNA binding domain"/>
    <property type="match status" value="1"/>
</dbReference>
<dbReference type="GO" id="GO:0001680">
    <property type="term" value="P:tRNA 3'-terminal CCA addition"/>
    <property type="evidence" value="ECO:0007669"/>
    <property type="project" value="UniProtKB-UniRule"/>
</dbReference>
<feature type="binding site" evidence="12">
    <location>
        <position position="82"/>
    </location>
    <ligand>
        <name>Mg(2+)</name>
        <dbReference type="ChEBI" id="CHEBI:18420"/>
    </ligand>
</feature>
<keyword evidence="13" id="KW-0175">Coiled coil</keyword>
<evidence type="ECO:0000256" key="7">
    <source>
        <dbReference type="ARBA" id="ARBA00022840"/>
    </source>
</evidence>
<dbReference type="GO" id="GO:0005524">
    <property type="term" value="F:ATP binding"/>
    <property type="evidence" value="ECO:0007669"/>
    <property type="project" value="UniProtKB-UniRule"/>
</dbReference>
<dbReference type="GO" id="GO:0070733">
    <property type="term" value="F:AMPylase activity"/>
    <property type="evidence" value="ECO:0007669"/>
    <property type="project" value="UniProtKB-EC"/>
</dbReference>
<reference evidence="17 18" key="1">
    <citation type="submission" date="2020-04" db="EMBL/GenBank/DDBJ databases">
        <authorList>
            <consortium name="Genoscope - CEA"/>
            <person name="William W."/>
        </authorList>
    </citation>
    <scope>NUCLEOTIDE SEQUENCE [LARGE SCALE GENOMIC DNA]</scope>
    <source>
        <strain evidence="17 18">SG7</strain>
    </source>
</reference>
<feature type="binding site" evidence="12">
    <location>
        <position position="71"/>
    </location>
    <ligand>
        <name>CTP</name>
        <dbReference type="ChEBI" id="CHEBI:37563"/>
    </ligand>
</feature>
<evidence type="ECO:0000256" key="12">
    <source>
        <dbReference type="HAMAP-Rule" id="MF_01264"/>
    </source>
</evidence>
<gene>
    <name evidence="12 17" type="primary">cca</name>
    <name evidence="17" type="ORF">MLAUSG7_1440</name>
</gene>
<dbReference type="KEGG" id="mesg:MLAUSG7_1440"/>
<evidence type="ECO:0000259" key="15">
    <source>
        <dbReference type="Pfam" id="PF09249"/>
    </source>
</evidence>
<dbReference type="InterPro" id="IPR006116">
    <property type="entry name" value="NT_2-5OAS_ClassI-CCAase"/>
</dbReference>
<keyword evidence="9 12" id="KW-0694">RNA-binding</keyword>
<keyword evidence="6 12" id="KW-0692">RNA repair</keyword>
<dbReference type="Gene3D" id="1.10.1410.30">
    <property type="entry name" value="CCA tRNA nucleotidyltransferase, domain 2"/>
    <property type="match status" value="1"/>
</dbReference>
<feature type="binding site" evidence="12">
    <location>
        <position position="178"/>
    </location>
    <ligand>
        <name>CTP</name>
        <dbReference type="ChEBI" id="CHEBI:37563"/>
    </ligand>
</feature>
<dbReference type="GO" id="GO:0042245">
    <property type="term" value="P:RNA repair"/>
    <property type="evidence" value="ECO:0007669"/>
    <property type="project" value="UniProtKB-KW"/>
</dbReference>
<evidence type="ECO:0000256" key="3">
    <source>
        <dbReference type="ARBA" id="ARBA00022695"/>
    </source>
</evidence>
<dbReference type="GO" id="GO:0000049">
    <property type="term" value="F:tRNA binding"/>
    <property type="evidence" value="ECO:0007669"/>
    <property type="project" value="UniProtKB-UniRule"/>
</dbReference>
<evidence type="ECO:0000256" key="11">
    <source>
        <dbReference type="ARBA" id="ARBA00048696"/>
    </source>
</evidence>
<feature type="domain" description="CCA-adding enzyme C-terminal" evidence="16">
    <location>
        <begin position="313"/>
        <end position="421"/>
    </location>
</feature>
<evidence type="ECO:0000259" key="14">
    <source>
        <dbReference type="Pfam" id="PF01909"/>
    </source>
</evidence>
<comment type="cofactor">
    <cofactor evidence="12">
        <name>Mg(2+)</name>
        <dbReference type="ChEBI" id="CHEBI:18420"/>
    </cofactor>
</comment>
<evidence type="ECO:0000256" key="13">
    <source>
        <dbReference type="SAM" id="Coils"/>
    </source>
</evidence>
<dbReference type="InterPro" id="IPR002934">
    <property type="entry name" value="Polymerase_NTP_transf_dom"/>
</dbReference>
<dbReference type="InterPro" id="IPR015329">
    <property type="entry name" value="tRNA_NucTransf2"/>
</dbReference>
<accession>A0A8D6PTT1</accession>
<proteinExistence type="inferred from homology"/>
<feature type="domain" description="Polymerase nucleotidyl transferase" evidence="14">
    <location>
        <begin position="46"/>
        <end position="158"/>
    </location>
</feature>
<comment type="catalytic activity">
    <reaction evidence="12">
        <text>a tRNA with a 3' CCA end + 2 CTP + ATP = a tRNA with a 3' CCACCA end + 3 diphosphate</text>
        <dbReference type="Rhea" id="RHEA:76235"/>
        <dbReference type="Rhea" id="RHEA-COMP:10468"/>
        <dbReference type="Rhea" id="RHEA-COMP:18655"/>
        <dbReference type="ChEBI" id="CHEBI:30616"/>
        <dbReference type="ChEBI" id="CHEBI:33019"/>
        <dbReference type="ChEBI" id="CHEBI:37563"/>
        <dbReference type="ChEBI" id="CHEBI:83071"/>
        <dbReference type="ChEBI" id="CHEBI:195187"/>
    </reaction>
</comment>
<dbReference type="EMBL" id="LR792632">
    <property type="protein sequence ID" value="CAB3289823.1"/>
    <property type="molecule type" value="Genomic_DNA"/>
</dbReference>
<dbReference type="AlphaFoldDB" id="A0A8D6PTT1"/>
<dbReference type="PANTHER" id="PTHR39643:SF1">
    <property type="entry name" value="CCA-ADDING ENZYME"/>
    <property type="match status" value="1"/>
</dbReference>
<dbReference type="GO" id="GO:0000287">
    <property type="term" value="F:magnesium ion binding"/>
    <property type="evidence" value="ECO:0007669"/>
    <property type="project" value="UniProtKB-UniRule"/>
</dbReference>
<dbReference type="InterPro" id="IPR011068">
    <property type="entry name" value="NuclTrfase_I-like_C"/>
</dbReference>
<feature type="binding site" evidence="12">
    <location>
        <position position="158"/>
    </location>
    <ligand>
        <name>CTP</name>
        <dbReference type="ChEBI" id="CHEBI:37563"/>
    </ligand>
</feature>
<evidence type="ECO:0000313" key="18">
    <source>
        <dbReference type="Proteomes" id="UP000679213"/>
    </source>
</evidence>
<dbReference type="SUPFAM" id="SSF81301">
    <property type="entry name" value="Nucleotidyltransferase"/>
    <property type="match status" value="1"/>
</dbReference>
<protein>
    <recommendedName>
        <fullName evidence="12">CCA-adding enzyme</fullName>
        <ecNumber evidence="12">2.7.7.72</ecNumber>
    </recommendedName>
    <alternativeName>
        <fullName evidence="12">CCA tRNA nucleotidyltransferase</fullName>
    </alternativeName>
    <alternativeName>
        <fullName evidence="12">tRNA CCA-pyrophosphorylase</fullName>
    </alternativeName>
    <alternativeName>
        <fullName evidence="12">tRNA adenylyl-/cytidylyl- transferase</fullName>
    </alternativeName>
    <alternativeName>
        <fullName evidence="12">tRNA nucleotidyltransferase</fullName>
    </alternativeName>
    <alternativeName>
        <fullName evidence="12">tRNA-NT</fullName>
    </alternativeName>
</protein>
<dbReference type="HAMAP" id="MF_01264">
    <property type="entry name" value="CCA_arch"/>
    <property type="match status" value="1"/>
</dbReference>
<keyword evidence="18" id="KW-1185">Reference proteome</keyword>
<feature type="binding site" evidence="12">
    <location>
        <position position="178"/>
    </location>
    <ligand>
        <name>ATP</name>
        <dbReference type="ChEBI" id="CHEBI:30616"/>
    </ligand>
</feature>
<comment type="catalytic activity">
    <reaction evidence="11">
        <text>L-tyrosyl-[protein] + ATP = O-(5'-adenylyl)-L-tyrosyl-[protein] + diphosphate</text>
        <dbReference type="Rhea" id="RHEA:54288"/>
        <dbReference type="Rhea" id="RHEA-COMP:10136"/>
        <dbReference type="Rhea" id="RHEA-COMP:13846"/>
        <dbReference type="ChEBI" id="CHEBI:30616"/>
        <dbReference type="ChEBI" id="CHEBI:33019"/>
        <dbReference type="ChEBI" id="CHEBI:46858"/>
        <dbReference type="ChEBI" id="CHEBI:83624"/>
        <dbReference type="EC" id="2.7.7.108"/>
    </reaction>
</comment>
<dbReference type="NCBIfam" id="TIGR03671">
    <property type="entry name" value="cca_archaeal"/>
    <property type="match status" value="1"/>
</dbReference>
<sequence>MKIVISMEMEDNKLKNIENILKEVLKNIKPSKEEMERLQKMANTIIKEIWNIVKENNYPVLDVLLVGSSARNTNLKDDYDIDIFILFDKKVSEDELESIGLDIGVKVIEKLNGFYEINYASHPYVKGKVDRYDVDIVPCYKINFGEKIISAVDRTPLHHKFLKDRLNEKLCDEVRLLKAFLKSLGLYGSDVKTKGFSGYLCELLILHYKSFINLLKDVQNWKLKKIIILDDIFKLYENVDIKNLKKFDNSLVVYDPVDLNRNVASPLSKENYCKFIFYSQRFLKNPSIEFFKDYKEKINKILEDREHGYRLVLKIPRKDVVDDIIYPQMEKLQKSINKIIAKNEFVILESKCFADDNYCYLYWEFLVYKLPKVALREGPEIFKKERVEKFLKKYEKVFIKNCKLFAYTERKYCHIIDLFKDIVNGNLQNISIPKYVDPKKGEIEELSNYG</sequence>
<feature type="binding site" evidence="12">
    <location>
        <position position="71"/>
    </location>
    <ligand>
        <name>ATP</name>
        <dbReference type="ChEBI" id="CHEBI:30616"/>
    </ligand>
</feature>
<feature type="binding site" evidence="12">
    <location>
        <position position="135"/>
    </location>
    <ligand>
        <name>Mg(2+)</name>
        <dbReference type="ChEBI" id="CHEBI:18420"/>
    </ligand>
</feature>
<dbReference type="InterPro" id="IPR008229">
    <property type="entry name" value="CCA-adding_arc"/>
</dbReference>
<dbReference type="Pfam" id="PF01909">
    <property type="entry name" value="NTP_transf_2"/>
    <property type="match status" value="1"/>
</dbReference>
<dbReference type="GO" id="GO:0004810">
    <property type="term" value="F:CCA tRNA nucleotidyltransferase activity"/>
    <property type="evidence" value="ECO:0007669"/>
    <property type="project" value="UniProtKB-UniRule"/>
</dbReference>
<feature type="binding site" evidence="12">
    <location>
        <position position="80"/>
    </location>
    <ligand>
        <name>Mg(2+)</name>
        <dbReference type="ChEBI" id="CHEBI:18420"/>
    </ligand>
</feature>
<dbReference type="Pfam" id="PF09249">
    <property type="entry name" value="tRNA_NucTransf2"/>
    <property type="match status" value="1"/>
</dbReference>
<keyword evidence="1 12" id="KW-0808">Transferase</keyword>
<evidence type="ECO:0000259" key="16">
    <source>
        <dbReference type="Pfam" id="PF21133"/>
    </source>
</evidence>
<keyword evidence="3 12" id="KW-0548">Nucleotidyltransferase</keyword>
<dbReference type="SUPFAM" id="SSF55003">
    <property type="entry name" value="PAP/Archaeal CCA-adding enzyme, C-terminal domain"/>
    <property type="match status" value="1"/>
</dbReference>
<evidence type="ECO:0000313" key="17">
    <source>
        <dbReference type="EMBL" id="CAB3289823.1"/>
    </source>
</evidence>
<dbReference type="EC" id="2.7.7.72" evidence="12"/>
<name>A0A8D6PTT1_9EURY</name>
<feature type="coiled-coil region" evidence="13">
    <location>
        <begin position="7"/>
        <end position="41"/>
    </location>
</feature>
<comment type="catalytic activity">
    <reaction evidence="10">
        <text>O-(5'-adenylyl)-L-tyrosyl-[protein] + ATP = O-[5'-(adenylyl-(5'-&gt;3')-adenylyl)]-L-tyrosyl-[protein] + diphosphate</text>
        <dbReference type="Rhea" id="RHEA:66528"/>
        <dbReference type="Rhea" id="RHEA-COMP:13846"/>
        <dbReference type="Rhea" id="RHEA-COMP:17046"/>
        <dbReference type="ChEBI" id="CHEBI:30616"/>
        <dbReference type="ChEBI" id="CHEBI:33019"/>
        <dbReference type="ChEBI" id="CHEBI:83624"/>
        <dbReference type="ChEBI" id="CHEBI:167160"/>
    </reaction>
</comment>
<keyword evidence="2 12" id="KW-0819">tRNA processing</keyword>
<evidence type="ECO:0000256" key="9">
    <source>
        <dbReference type="ARBA" id="ARBA00022884"/>
    </source>
</evidence>
<dbReference type="SUPFAM" id="SSF81631">
    <property type="entry name" value="PAP/OAS1 substrate-binding domain"/>
    <property type="match status" value="1"/>
</dbReference>
<keyword evidence="5 12" id="KW-0547">Nucleotide-binding</keyword>
<comment type="miscellaneous">
    <text evidence="12">A single active site specifically recognizes both ATP and CTP and is responsible for their addition.</text>
</comment>
<dbReference type="Proteomes" id="UP000679213">
    <property type="component" value="Chromosome I"/>
</dbReference>
<dbReference type="PANTHER" id="PTHR39643">
    <property type="entry name" value="CCA-ADDING ENZYME"/>
    <property type="match status" value="1"/>
</dbReference>
<feature type="binding site" evidence="12">
    <location>
        <position position="187"/>
    </location>
    <ligand>
        <name>ATP</name>
        <dbReference type="ChEBI" id="CHEBI:30616"/>
    </ligand>
</feature>
<feature type="binding site" evidence="12">
    <location>
        <position position="187"/>
    </location>
    <ligand>
        <name>CTP</name>
        <dbReference type="ChEBI" id="CHEBI:37563"/>
    </ligand>
</feature>
<dbReference type="InterPro" id="IPR043519">
    <property type="entry name" value="NT_sf"/>
</dbReference>
<dbReference type="Pfam" id="PF21133">
    <property type="entry name" value="CAA_C"/>
    <property type="match status" value="1"/>
</dbReference>
<comment type="function">
    <text evidence="12">Catalyzes the addition and repair of the essential 3'-terminal CCA sequence in tRNAs without using a nucleic acid template. Adds these three nucleotides in the order of C, C, and A to the tRNA nucleotide-73, using CTP and ATP as substrates and producing inorganic pyrophosphate. tRNA 3'-terminal CCA addition is required both for tRNA processing and repair. Also involved in tRNA surveillance by mediating tandem CCA addition to generate a CCACCA at the 3' terminus of unstable tRNAs. While stable tRNAs receive only 3'-terminal CCA, unstable tRNAs are marked with CCACCA and rapidly degraded.</text>
</comment>
<evidence type="ECO:0000256" key="6">
    <source>
        <dbReference type="ARBA" id="ARBA00022800"/>
    </source>
</evidence>
<dbReference type="InterPro" id="IPR048833">
    <property type="entry name" value="CAA_C"/>
</dbReference>
<organism evidence="17 18">
    <name type="scientific">Methanocaldococcus lauensis</name>
    <dbReference type="NCBI Taxonomy" id="2546128"/>
    <lineage>
        <taxon>Archaea</taxon>
        <taxon>Methanobacteriati</taxon>
        <taxon>Methanobacteriota</taxon>
        <taxon>Methanomada group</taxon>
        <taxon>Methanococci</taxon>
        <taxon>Methanococcales</taxon>
        <taxon>Methanocaldococcaceae</taxon>
        <taxon>Methanocaldococcus</taxon>
    </lineage>
</organism>
<comment type="catalytic activity">
    <reaction evidence="12">
        <text>a tRNA precursor + 2 CTP + ATP = a tRNA with a 3' CCA end + 3 diphosphate</text>
        <dbReference type="Rhea" id="RHEA:14433"/>
        <dbReference type="Rhea" id="RHEA-COMP:10465"/>
        <dbReference type="Rhea" id="RHEA-COMP:10468"/>
        <dbReference type="ChEBI" id="CHEBI:30616"/>
        <dbReference type="ChEBI" id="CHEBI:33019"/>
        <dbReference type="ChEBI" id="CHEBI:37563"/>
        <dbReference type="ChEBI" id="CHEBI:74896"/>
        <dbReference type="ChEBI" id="CHEBI:83071"/>
        <dbReference type="EC" id="2.7.7.72"/>
    </reaction>
</comment>
<comment type="similarity">
    <text evidence="12">Belongs to the tRNA nucleotidyltransferase/poly(A) polymerase family. Archaeal CCA-adding enzyme subfamily.</text>
</comment>
<keyword evidence="8 12" id="KW-0460">Magnesium</keyword>
<dbReference type="InterPro" id="IPR042090">
    <property type="entry name" value="CCA_tRNA_nucleotrans_2"/>
</dbReference>
<feature type="binding site" evidence="12">
    <location>
        <position position="68"/>
    </location>
    <ligand>
        <name>ATP</name>
        <dbReference type="ChEBI" id="CHEBI:30616"/>
    </ligand>
</feature>
<comment type="subunit">
    <text evidence="12">Homodimer.</text>
</comment>